<dbReference type="RefSeq" id="WP_135119524.1">
    <property type="nucleotide sequence ID" value="NZ_SPQZ01000002.1"/>
</dbReference>
<dbReference type="InterPro" id="IPR029063">
    <property type="entry name" value="SAM-dependent_MTases_sf"/>
</dbReference>
<keyword evidence="3" id="KW-0808">Transferase</keyword>
<proteinExistence type="predicted"/>
<dbReference type="SUPFAM" id="SSF53335">
    <property type="entry name" value="S-adenosyl-L-methionine-dependent methyltransferases"/>
    <property type="match status" value="1"/>
</dbReference>
<dbReference type="CDD" id="cd02440">
    <property type="entry name" value="AdoMet_MTases"/>
    <property type="match status" value="1"/>
</dbReference>
<keyword evidence="4" id="KW-1185">Reference proteome</keyword>
<dbReference type="PANTHER" id="PTHR43591:SF24">
    <property type="entry name" value="2-METHOXY-6-POLYPRENYL-1,4-BENZOQUINOL METHYLASE, MITOCHONDRIAL"/>
    <property type="match status" value="1"/>
</dbReference>
<dbReference type="GO" id="GO:0008168">
    <property type="term" value="F:methyltransferase activity"/>
    <property type="evidence" value="ECO:0007669"/>
    <property type="project" value="UniProtKB-KW"/>
</dbReference>
<dbReference type="GO" id="GO:0032259">
    <property type="term" value="P:methylation"/>
    <property type="evidence" value="ECO:0007669"/>
    <property type="project" value="UniProtKB-KW"/>
</dbReference>
<comment type="caution">
    <text evidence="3">The sequence shown here is derived from an EMBL/GenBank/DDBJ whole genome shotgun (WGS) entry which is preliminary data.</text>
</comment>
<dbReference type="EMBL" id="SPQZ01000002">
    <property type="protein sequence ID" value="TFV99031.1"/>
    <property type="molecule type" value="Genomic_DNA"/>
</dbReference>
<dbReference type="AlphaFoldDB" id="A0A4Y9R315"/>
<dbReference type="Proteomes" id="UP000298127">
    <property type="component" value="Unassembled WGS sequence"/>
</dbReference>
<evidence type="ECO:0000313" key="3">
    <source>
        <dbReference type="EMBL" id="TFV99031.1"/>
    </source>
</evidence>
<evidence type="ECO:0000313" key="4">
    <source>
        <dbReference type="Proteomes" id="UP000298127"/>
    </source>
</evidence>
<feature type="region of interest" description="Disordered" evidence="1">
    <location>
        <begin position="1"/>
        <end position="22"/>
    </location>
</feature>
<accession>A0A4Y9R315</accession>
<reference evidence="3 4" key="1">
    <citation type="journal article" date="2018" name="J. Microbiol.">
        <title>Leifsonia flava sp. nov., a novel actinobacterium isolated from the rhizosphere of Aquilegia viridiflora.</title>
        <authorList>
            <person name="Cai Y."/>
            <person name="Tao W.Z."/>
            <person name="Ma Y.J."/>
            <person name="Cheng J."/>
            <person name="Zhang M.Y."/>
            <person name="Zhang Y.X."/>
        </authorList>
    </citation>
    <scope>NUCLEOTIDE SEQUENCE [LARGE SCALE GENOMIC DNA]</scope>
    <source>
        <strain evidence="3 4">SYP-B2174</strain>
    </source>
</reference>
<evidence type="ECO:0000259" key="2">
    <source>
        <dbReference type="Pfam" id="PF13847"/>
    </source>
</evidence>
<evidence type="ECO:0000256" key="1">
    <source>
        <dbReference type="SAM" id="MobiDB-lite"/>
    </source>
</evidence>
<dbReference type="Gene3D" id="3.40.50.150">
    <property type="entry name" value="Vaccinia Virus protein VP39"/>
    <property type="match status" value="1"/>
</dbReference>
<dbReference type="PANTHER" id="PTHR43591">
    <property type="entry name" value="METHYLTRANSFERASE"/>
    <property type="match status" value="1"/>
</dbReference>
<gene>
    <name evidence="3" type="ORF">E4M00_05920</name>
</gene>
<organism evidence="3 4">
    <name type="scientific">Orlajensenia leifsoniae</name>
    <dbReference type="NCBI Taxonomy" id="2561933"/>
    <lineage>
        <taxon>Bacteria</taxon>
        <taxon>Bacillati</taxon>
        <taxon>Actinomycetota</taxon>
        <taxon>Actinomycetes</taxon>
        <taxon>Micrococcales</taxon>
        <taxon>Microbacteriaceae</taxon>
        <taxon>Orlajensenia</taxon>
    </lineage>
</organism>
<feature type="domain" description="Methyltransferase" evidence="2">
    <location>
        <begin position="46"/>
        <end position="161"/>
    </location>
</feature>
<protein>
    <submittedName>
        <fullName evidence="3">Methyltransferase domain-containing protein</fullName>
    </submittedName>
</protein>
<name>A0A4Y9R315_9MICO</name>
<dbReference type="InterPro" id="IPR025714">
    <property type="entry name" value="Methyltranfer_dom"/>
</dbReference>
<dbReference type="Pfam" id="PF13847">
    <property type="entry name" value="Methyltransf_31"/>
    <property type="match status" value="1"/>
</dbReference>
<sequence length="279" mass="30447">MSTDPQEKEIAPRDQYTHGHHESVLRSHTWRTVENSAAYLAPHLVPGVSVLDLGCGPGTITVDIARRVSPGRVVGVDVAPEIVAQARGLGIDNALANADFLVADAYALPFDDGTFDVVHAHQTLQHLVRPVDALSEALRVLKPGGLLAVRDVDYGGVTWFPALSGLTEWLSVYHDVARYNGGEPDAARMLKSWVRAAGFTDVECSASVWCFASDAEREWWGESWAVRATESAFAAHAIEAGMADLEELRAISSAWREWKVDADGWMQMPHGEVLARKPE</sequence>
<keyword evidence="3" id="KW-0489">Methyltransferase</keyword>